<dbReference type="RefSeq" id="XP_028137223.1">
    <property type="nucleotide sequence ID" value="XM_028281422.1"/>
</dbReference>
<proteinExistence type="predicted"/>
<dbReference type="InterPro" id="IPR013604">
    <property type="entry name" value="7TM_chemorcpt"/>
</dbReference>
<dbReference type="GO" id="GO:0005886">
    <property type="term" value="C:plasma membrane"/>
    <property type="evidence" value="ECO:0007669"/>
    <property type="project" value="UniProtKB-SubCell"/>
</dbReference>
<accession>A0A6P7FWC5</accession>
<keyword evidence="2" id="KW-1003">Cell membrane</keyword>
<sequence length="105" mass="12196">MAIFPKDLKDHRTFTSVFSVSMALFSNRVEQAGEDLLRLCYSLQKDVENPLMLTQLKLLTEFFRGLRPKIQVIGYFDVNKRLIPVMISLITSYLIIIIQFQGRVL</sequence>
<evidence type="ECO:0000256" key="4">
    <source>
        <dbReference type="ARBA" id="ARBA00022989"/>
    </source>
</evidence>
<keyword evidence="3 6" id="KW-0812">Transmembrane</keyword>
<evidence type="ECO:0000256" key="5">
    <source>
        <dbReference type="ARBA" id="ARBA00023136"/>
    </source>
</evidence>
<keyword evidence="4 6" id="KW-1133">Transmembrane helix</keyword>
<evidence type="ECO:0000256" key="6">
    <source>
        <dbReference type="SAM" id="Phobius"/>
    </source>
</evidence>
<dbReference type="Pfam" id="PF08395">
    <property type="entry name" value="7tm_7"/>
    <property type="match status" value="1"/>
</dbReference>
<feature type="transmembrane region" description="Helical" evidence="6">
    <location>
        <begin position="82"/>
        <end position="100"/>
    </location>
</feature>
<protein>
    <submittedName>
        <fullName evidence="7">Uncharacterized protein LOC114331775 isoform X1</fullName>
    </submittedName>
</protein>
<organism evidence="7">
    <name type="scientific">Diabrotica virgifera virgifera</name>
    <name type="common">western corn rootworm</name>
    <dbReference type="NCBI Taxonomy" id="50390"/>
    <lineage>
        <taxon>Eukaryota</taxon>
        <taxon>Metazoa</taxon>
        <taxon>Ecdysozoa</taxon>
        <taxon>Arthropoda</taxon>
        <taxon>Hexapoda</taxon>
        <taxon>Insecta</taxon>
        <taxon>Pterygota</taxon>
        <taxon>Neoptera</taxon>
        <taxon>Endopterygota</taxon>
        <taxon>Coleoptera</taxon>
        <taxon>Polyphaga</taxon>
        <taxon>Cucujiformia</taxon>
        <taxon>Chrysomeloidea</taxon>
        <taxon>Chrysomelidae</taxon>
        <taxon>Galerucinae</taxon>
        <taxon>Diabroticina</taxon>
        <taxon>Diabroticites</taxon>
        <taxon>Diabrotica</taxon>
    </lineage>
</organism>
<evidence type="ECO:0000313" key="7">
    <source>
        <dbReference type="RefSeq" id="XP_028137223.1"/>
    </source>
</evidence>
<evidence type="ECO:0000256" key="3">
    <source>
        <dbReference type="ARBA" id="ARBA00022692"/>
    </source>
</evidence>
<name>A0A6P7FWC5_DIAVI</name>
<evidence type="ECO:0000256" key="2">
    <source>
        <dbReference type="ARBA" id="ARBA00022475"/>
    </source>
</evidence>
<evidence type="ECO:0000256" key="1">
    <source>
        <dbReference type="ARBA" id="ARBA00004651"/>
    </source>
</evidence>
<reference evidence="7" key="1">
    <citation type="submission" date="2025-08" db="UniProtKB">
        <authorList>
            <consortium name="RefSeq"/>
        </authorList>
    </citation>
    <scope>IDENTIFICATION</scope>
    <source>
        <tissue evidence="7">Whole insect</tissue>
    </source>
</reference>
<dbReference type="InParanoid" id="A0A6P7FWC5"/>
<comment type="subcellular location">
    <subcellularLocation>
        <location evidence="1">Cell membrane</location>
        <topology evidence="1">Multi-pass membrane protein</topology>
    </subcellularLocation>
</comment>
<dbReference type="AlphaFoldDB" id="A0A6P7FWC5"/>
<gene>
    <name evidence="7" type="primary">LOC114331775</name>
</gene>
<keyword evidence="5 6" id="KW-0472">Membrane</keyword>
<dbReference type="GO" id="GO:0050909">
    <property type="term" value="P:sensory perception of taste"/>
    <property type="evidence" value="ECO:0007669"/>
    <property type="project" value="InterPro"/>
</dbReference>